<keyword evidence="4" id="KW-1185">Reference proteome</keyword>
<dbReference type="Proteomes" id="UP001050808">
    <property type="component" value="Unassembled WGS sequence"/>
</dbReference>
<reference evidence="3" key="1">
    <citation type="submission" date="2024-05" db="EMBL/GenBank/DDBJ databases">
        <title>Whole genome shotgun sequence of Streptomyces violascens NBRC 12920.</title>
        <authorList>
            <person name="Komaki H."/>
            <person name="Tamura T."/>
        </authorList>
    </citation>
    <scope>NUCLEOTIDE SEQUENCE</scope>
    <source>
        <strain evidence="3">NBRC 12920</strain>
    </source>
</reference>
<feature type="domain" description="eCIS core" evidence="2">
    <location>
        <begin position="87"/>
        <end position="158"/>
    </location>
</feature>
<dbReference type="InterPro" id="IPR025295">
    <property type="entry name" value="eCIS_core_dom"/>
</dbReference>
<evidence type="ECO:0000313" key="3">
    <source>
        <dbReference type="EMBL" id="GHI41070.1"/>
    </source>
</evidence>
<evidence type="ECO:0000259" key="2">
    <source>
        <dbReference type="Pfam" id="PF13699"/>
    </source>
</evidence>
<dbReference type="Pfam" id="PF13699">
    <property type="entry name" value="eCIS_core"/>
    <property type="match status" value="1"/>
</dbReference>
<organism evidence="3 4">
    <name type="scientific">Streptomyces violascens</name>
    <dbReference type="NCBI Taxonomy" id="67381"/>
    <lineage>
        <taxon>Bacteria</taxon>
        <taxon>Bacillati</taxon>
        <taxon>Actinomycetota</taxon>
        <taxon>Actinomycetes</taxon>
        <taxon>Kitasatosporales</taxon>
        <taxon>Streptomycetaceae</taxon>
        <taxon>Streptomyces</taxon>
    </lineage>
</organism>
<evidence type="ECO:0000256" key="1">
    <source>
        <dbReference type="SAM" id="MobiDB-lite"/>
    </source>
</evidence>
<dbReference type="EMBL" id="BNDY01000017">
    <property type="protein sequence ID" value="GHI41070.1"/>
    <property type="molecule type" value="Genomic_DNA"/>
</dbReference>
<feature type="compositionally biased region" description="Basic and acidic residues" evidence="1">
    <location>
        <begin position="1"/>
        <end position="25"/>
    </location>
</feature>
<protein>
    <recommendedName>
        <fullName evidence="2">eCIS core domain-containing protein</fullName>
    </recommendedName>
</protein>
<feature type="region of interest" description="Disordered" evidence="1">
    <location>
        <begin position="1"/>
        <end position="73"/>
    </location>
</feature>
<dbReference type="RefSeq" id="WP_373322675.1">
    <property type="nucleotide sequence ID" value="NZ_BNDY01000017.1"/>
</dbReference>
<sequence length="360" mass="37776">MHDRDNAKENATEKGGRTPARKPEGGAHLALQSTAGNAAVVQTLRQAGHPWAQEQHQHGAGCGHQQAEEPEVQRSAVHDVLRSGGKPLDDATRTDMESRLGADFSDVRIHNDSAAKASAAEVGARAYTSGSHVVIGDGGADKHTLAHELTHVIQQRQGPVAGTDNGSGLKVSDPSDRFEKEAEANATRAMSGPPVQRAETERTVQAAGGGAVQRAGAVVQRAQGDTAVSIAEGEVDEVGPGGTITYPGVTSCLVITAYLRDGGKVGGHASLFRMEGKLYSDQILPAIKALIGKRRVESIDVRGAVSSWNPEYLTKAIERSEAPAPQLDDPSGIGDVVATALNRQRNKVSVREVPDGTLTR</sequence>
<evidence type="ECO:0000313" key="4">
    <source>
        <dbReference type="Proteomes" id="UP001050808"/>
    </source>
</evidence>
<gene>
    <name evidence="3" type="ORF">Sviol_54780</name>
</gene>
<proteinExistence type="predicted"/>
<comment type="caution">
    <text evidence="3">The sequence shown here is derived from an EMBL/GenBank/DDBJ whole genome shotgun (WGS) entry which is preliminary data.</text>
</comment>
<accession>A0ABQ3QUX4</accession>
<name>A0ABQ3QUX4_9ACTN</name>